<dbReference type="EMBL" id="BQNB010021361">
    <property type="protein sequence ID" value="GJU05589.1"/>
    <property type="molecule type" value="Genomic_DNA"/>
</dbReference>
<evidence type="ECO:0000259" key="3">
    <source>
        <dbReference type="Pfam" id="PF25597"/>
    </source>
</evidence>
<feature type="compositionally biased region" description="Polar residues" evidence="1">
    <location>
        <begin position="110"/>
        <end position="130"/>
    </location>
</feature>
<dbReference type="Proteomes" id="UP001151760">
    <property type="component" value="Unassembled WGS sequence"/>
</dbReference>
<feature type="transmembrane region" description="Helical" evidence="2">
    <location>
        <begin position="249"/>
        <end position="269"/>
    </location>
</feature>
<proteinExistence type="predicted"/>
<dbReference type="Pfam" id="PF25597">
    <property type="entry name" value="SH3_retrovirus"/>
    <property type="match status" value="1"/>
</dbReference>
<reference evidence="4" key="1">
    <citation type="journal article" date="2022" name="Int. J. Mol. Sci.">
        <title>Draft Genome of Tanacetum Coccineum: Genomic Comparison of Closely Related Tanacetum-Family Plants.</title>
        <authorList>
            <person name="Yamashiro T."/>
            <person name="Shiraishi A."/>
            <person name="Nakayama K."/>
            <person name="Satake H."/>
        </authorList>
    </citation>
    <scope>NUCLEOTIDE SEQUENCE</scope>
</reference>
<dbReference type="PANTHER" id="PTHR11439">
    <property type="entry name" value="GAG-POL-RELATED RETROTRANSPOSON"/>
    <property type="match status" value="1"/>
</dbReference>
<keyword evidence="2" id="KW-0472">Membrane</keyword>
<feature type="domain" description="Retroviral polymerase SH3-like" evidence="3">
    <location>
        <begin position="30"/>
        <end position="81"/>
    </location>
</feature>
<sequence length="275" mass="31391">MPMEVLSWKSPYEKLFGKPPLYDHLRDIGCLCYAAVTIPHKDKFDNRGVKCILLRYPLNQKGYRLYSLDSGEIFNSTESVFPFIDCNKTVSTMPKTVFPTFGDEEHDENPTSFTDSVPNDAIPNTLNSPTSDNLDQRKYILDLLTDAGLTAAKPNLSPLPTNLKLSLDKGSPLSDPAYRRKSLTRYCIFLGHYLVSWKTKKQATVSRSSTEAEYRSMATTTCELLWLSFLPKDHLFIPKIFTFQSSYQLLYFVTICLLNKLPLILAFMIEPNIWT</sequence>
<evidence type="ECO:0000256" key="1">
    <source>
        <dbReference type="SAM" id="MobiDB-lite"/>
    </source>
</evidence>
<protein>
    <submittedName>
        <fullName evidence="4">Retrovirus-related pol polyprotein from transposon TNT 1-94</fullName>
    </submittedName>
</protein>
<evidence type="ECO:0000313" key="4">
    <source>
        <dbReference type="EMBL" id="GJU05589.1"/>
    </source>
</evidence>
<evidence type="ECO:0000313" key="5">
    <source>
        <dbReference type="Proteomes" id="UP001151760"/>
    </source>
</evidence>
<accession>A0ABQ5IZE0</accession>
<keyword evidence="2" id="KW-1133">Transmembrane helix</keyword>
<comment type="caution">
    <text evidence="4">The sequence shown here is derived from an EMBL/GenBank/DDBJ whole genome shotgun (WGS) entry which is preliminary data.</text>
</comment>
<dbReference type="InterPro" id="IPR057670">
    <property type="entry name" value="SH3_retrovirus"/>
</dbReference>
<keyword evidence="2" id="KW-0812">Transmembrane</keyword>
<feature type="region of interest" description="Disordered" evidence="1">
    <location>
        <begin position="104"/>
        <end position="130"/>
    </location>
</feature>
<reference evidence="4" key="2">
    <citation type="submission" date="2022-01" db="EMBL/GenBank/DDBJ databases">
        <authorList>
            <person name="Yamashiro T."/>
            <person name="Shiraishi A."/>
            <person name="Satake H."/>
            <person name="Nakayama K."/>
        </authorList>
    </citation>
    <scope>NUCLEOTIDE SEQUENCE</scope>
</reference>
<keyword evidence="5" id="KW-1185">Reference proteome</keyword>
<dbReference type="CDD" id="cd09272">
    <property type="entry name" value="RNase_HI_RT_Ty1"/>
    <property type="match status" value="1"/>
</dbReference>
<name>A0ABQ5IZE0_9ASTR</name>
<gene>
    <name evidence="4" type="ORF">Tco_1122019</name>
</gene>
<organism evidence="4 5">
    <name type="scientific">Tanacetum coccineum</name>
    <dbReference type="NCBI Taxonomy" id="301880"/>
    <lineage>
        <taxon>Eukaryota</taxon>
        <taxon>Viridiplantae</taxon>
        <taxon>Streptophyta</taxon>
        <taxon>Embryophyta</taxon>
        <taxon>Tracheophyta</taxon>
        <taxon>Spermatophyta</taxon>
        <taxon>Magnoliopsida</taxon>
        <taxon>eudicotyledons</taxon>
        <taxon>Gunneridae</taxon>
        <taxon>Pentapetalae</taxon>
        <taxon>asterids</taxon>
        <taxon>campanulids</taxon>
        <taxon>Asterales</taxon>
        <taxon>Asteraceae</taxon>
        <taxon>Asteroideae</taxon>
        <taxon>Anthemideae</taxon>
        <taxon>Anthemidinae</taxon>
        <taxon>Tanacetum</taxon>
    </lineage>
</organism>
<dbReference type="PANTHER" id="PTHR11439:SF470">
    <property type="entry name" value="CYSTEINE-RICH RLK (RECEPTOR-LIKE PROTEIN KINASE) 8"/>
    <property type="match status" value="1"/>
</dbReference>
<evidence type="ECO:0000256" key="2">
    <source>
        <dbReference type="SAM" id="Phobius"/>
    </source>
</evidence>